<feature type="region of interest" description="Disordered" evidence="1">
    <location>
        <begin position="1"/>
        <end position="27"/>
    </location>
</feature>
<feature type="compositionally biased region" description="Basic and acidic residues" evidence="1">
    <location>
        <begin position="865"/>
        <end position="876"/>
    </location>
</feature>
<evidence type="ECO:0000313" key="2">
    <source>
        <dbReference type="EMBL" id="KAG5419393.1"/>
    </source>
</evidence>
<feature type="compositionally biased region" description="Acidic residues" evidence="1">
    <location>
        <begin position="810"/>
        <end position="824"/>
    </location>
</feature>
<feature type="compositionally biased region" description="Polar residues" evidence="1">
    <location>
        <begin position="1"/>
        <end position="20"/>
    </location>
</feature>
<gene>
    <name evidence="2" type="ORF">I9W82_003160</name>
</gene>
<feature type="region of interest" description="Disordered" evidence="1">
    <location>
        <begin position="735"/>
        <end position="773"/>
    </location>
</feature>
<sequence length="876" mass="97702">MPSTYAANKSKSSRRSNTGLKFNPSKMIDTEAQASNNRSHLKTPIVLPAYIPELHPSNKQLNDTSSVVSFTTAPYYQLETAIHDTKKASIEPTYGNNLDLATKNYKQQKNTKSRLFVSESKKKYESQVRSLRPDTDDVAKWMKVATTNTPTGFGNTFGNCEEEKVFVSSRASLKNKVVAGEKSKNSPLRSKANDNCDRVSKHLKRELSAKWCNLISKTSFRYIANNTSLHIKLEEEHGNDLTKKWNSEIVQNTSFCSKKPAGNNDAEKLGLQHRKDLSRRDGKSVDEFEKTTTHPLVTPTSDEKLIAKNKSVRETPCAEKLPAVLKKLEAGSNNNVVGTKPFKQDTRVIRFKGDTIKFPRAYKKQPAVLKRLEAGSNSYFVGAKPFEQPTRVIRLKGDTTTFPRVYRKQPAVLTCLEAGSNSFFVGAKPFDVAQVASKVIRFKGDTIKIPSVYKNQPAVFTCLEAGSNSYFVGAKPLKQPTKVIRFKGDTIKIPRVYKKQSAVLTCLEAGFDCSVISPDTSVIEEQVATPVIKVKGNRIAFDRARSRVESLFKGKVPTHSEYELNVIDDVLEINSPKIAEKIEASASLSTDQSEEPALELHNDAGTPEIPEINKVFLLLLDIEYKEFLLEHADILQCLAKLENDILETAIAAGIYDDVATKVTNGAAQPELTSNEKRSNDLNLMIKLSHDVAKMKEELLSAHTEFMGEHYRRRVTLIYGDEVTDEADTRIEVGPTAGEVVPNNDNMKDSIDPSRLPSNEYKSAVDEEDSQPAVGKQTEYNIELKSFLHELIELSVIYYDDLPESLKPLVDDTEEEEEEEEEEVSSGDVESKSKDSVEFTPLRLPSNGRKRFVQGEVAQPSVVGPEGHHGDDLLQQV</sequence>
<dbReference type="Proteomes" id="UP000669133">
    <property type="component" value="Unassembled WGS sequence"/>
</dbReference>
<reference evidence="2 3" key="1">
    <citation type="submission" date="2020-12" db="EMBL/GenBank/DDBJ databases">
        <title>Effect of drift, selection, and recombination on the evolution of hybrid genomes in Candida yeast pathogens.</title>
        <authorList>
            <person name="Mixao V."/>
            <person name="Ksiezopolska E."/>
            <person name="Saus E."/>
            <person name="Boekhout T."/>
            <person name="Gacser A."/>
            <person name="Gabaldon T."/>
        </authorList>
    </citation>
    <scope>NUCLEOTIDE SEQUENCE [LARGE SCALE GENOMIC DNA]</scope>
    <source>
        <strain evidence="2 3">BP57</strain>
    </source>
</reference>
<dbReference type="RefSeq" id="XP_067548509.1">
    <property type="nucleotide sequence ID" value="XM_067692096.1"/>
</dbReference>
<comment type="caution">
    <text evidence="2">The sequence shown here is derived from an EMBL/GenBank/DDBJ whole genome shotgun (WGS) entry which is preliminary data.</text>
</comment>
<keyword evidence="3" id="KW-1185">Reference proteome</keyword>
<dbReference type="EMBL" id="JAEOAQ010000003">
    <property type="protein sequence ID" value="KAG5419393.1"/>
    <property type="molecule type" value="Genomic_DNA"/>
</dbReference>
<evidence type="ECO:0000256" key="1">
    <source>
        <dbReference type="SAM" id="MobiDB-lite"/>
    </source>
</evidence>
<name>A0A8H8DAL4_9ASCO</name>
<proteinExistence type="predicted"/>
<protein>
    <submittedName>
        <fullName evidence="2">Uncharacterized protein</fullName>
    </submittedName>
</protein>
<organism evidence="2 3">
    <name type="scientific">Candida metapsilosis</name>
    <dbReference type="NCBI Taxonomy" id="273372"/>
    <lineage>
        <taxon>Eukaryota</taxon>
        <taxon>Fungi</taxon>
        <taxon>Dikarya</taxon>
        <taxon>Ascomycota</taxon>
        <taxon>Saccharomycotina</taxon>
        <taxon>Pichiomycetes</taxon>
        <taxon>Debaryomycetaceae</taxon>
        <taxon>Candida/Lodderomyces clade</taxon>
        <taxon>Candida</taxon>
    </lineage>
</organism>
<dbReference type="AlphaFoldDB" id="A0A8H8DAL4"/>
<feature type="region of interest" description="Disordered" evidence="1">
    <location>
        <begin position="809"/>
        <end position="876"/>
    </location>
</feature>
<dbReference type="GeneID" id="93651789"/>
<evidence type="ECO:0000313" key="3">
    <source>
        <dbReference type="Proteomes" id="UP000669133"/>
    </source>
</evidence>
<accession>A0A8H8DAL4</accession>